<dbReference type="KEGG" id="oai:OLEAN_C14570"/>
<dbReference type="SUPFAM" id="SSF89069">
    <property type="entry name" value="N-terminal, cytoplasmic domain of anti-sigmaE factor RseA"/>
    <property type="match status" value="1"/>
</dbReference>
<feature type="domain" description="Anti sigma-E protein RseA N-terminal" evidence="2">
    <location>
        <begin position="6"/>
        <end position="70"/>
    </location>
</feature>
<dbReference type="GO" id="GO:0016989">
    <property type="term" value="F:sigma factor antagonist activity"/>
    <property type="evidence" value="ECO:0007669"/>
    <property type="project" value="InterPro"/>
</dbReference>
<keyword evidence="1" id="KW-0175">Coiled coil</keyword>
<protein>
    <submittedName>
        <fullName evidence="3">Putative anti sigma-E protein RseA</fullName>
    </submittedName>
</protein>
<dbReference type="STRING" id="698738.OLEAN_C14570"/>
<organism evidence="3 4">
    <name type="scientific">Oleispira antarctica RB-8</name>
    <dbReference type="NCBI Taxonomy" id="698738"/>
    <lineage>
        <taxon>Bacteria</taxon>
        <taxon>Pseudomonadati</taxon>
        <taxon>Pseudomonadota</taxon>
        <taxon>Gammaproteobacteria</taxon>
        <taxon>Oceanospirillales</taxon>
        <taxon>Oceanospirillaceae</taxon>
        <taxon>Oleispira</taxon>
    </lineage>
</organism>
<dbReference type="Gene3D" id="1.10.10.880">
    <property type="entry name" value="Anti sigma-E protein RseA, N-terminal domain"/>
    <property type="match status" value="1"/>
</dbReference>
<evidence type="ECO:0000313" key="3">
    <source>
        <dbReference type="EMBL" id="CCK75633.1"/>
    </source>
</evidence>
<accession>R4YQT6</accession>
<gene>
    <name evidence="3" type="ORF">OLEAN_C14570</name>
</gene>
<dbReference type="InterPro" id="IPR052383">
    <property type="entry name" value="Anti-sigma-E_RseA-like"/>
</dbReference>
<dbReference type="PANTHER" id="PTHR38104">
    <property type="match status" value="1"/>
</dbReference>
<dbReference type="OrthoDB" id="5734981at2"/>
<sequence length="197" mass="21876">MNDRNKESLSALMDGEADELEIRRVLNQLDKDDELRDHWKNYHLMGSLMRDESFDSLDLTQGINQVLDGDIAPKGTTNMGTSLTRAADELQVKTARSAWYKPLTSVAVAASVTLAVLLGVQSIEPNDELGLANRNSNTSQVQGELTASTLTVEEQQQLENAQQKLQDYILQHSSESNEENKGILPFARVVEFQSQGK</sequence>
<dbReference type="Pfam" id="PF03872">
    <property type="entry name" value="RseA_N"/>
    <property type="match status" value="1"/>
</dbReference>
<dbReference type="CDD" id="cd16328">
    <property type="entry name" value="RseA_N"/>
    <property type="match status" value="1"/>
</dbReference>
<dbReference type="InterPro" id="IPR036147">
    <property type="entry name" value="Anti-sigma_E_RseA_N_sf"/>
</dbReference>
<evidence type="ECO:0000259" key="2">
    <source>
        <dbReference type="Pfam" id="PF03872"/>
    </source>
</evidence>
<feature type="coiled-coil region" evidence="1">
    <location>
        <begin position="151"/>
        <end position="178"/>
    </location>
</feature>
<dbReference type="InterPro" id="IPR005572">
    <property type="entry name" value="Anti-sigma_E_RseA_N"/>
</dbReference>
<name>R4YQT6_OLEAN</name>
<evidence type="ECO:0000256" key="1">
    <source>
        <dbReference type="SAM" id="Coils"/>
    </source>
</evidence>
<keyword evidence="4" id="KW-1185">Reference proteome</keyword>
<dbReference type="HOGENOM" id="CLU_1382902_0_0_6"/>
<evidence type="ECO:0000313" key="4">
    <source>
        <dbReference type="Proteomes" id="UP000032749"/>
    </source>
</evidence>
<dbReference type="Proteomes" id="UP000032749">
    <property type="component" value="Chromosome"/>
</dbReference>
<reference evidence="3 4" key="1">
    <citation type="journal article" date="2013" name="Nat. Commun.">
        <title>Genome sequence and functional genomic analysis of the oil-degrading bacterium Oleispira antarctica.</title>
        <authorList>
            <person name="Kube M."/>
            <person name="Chernikova T.N."/>
            <person name="Al-Ramahi Y."/>
            <person name="Beloqui A."/>
            <person name="Lopez-Cortez N."/>
            <person name="Guazzaroni M.E."/>
            <person name="Heipieper H.J."/>
            <person name="Klages S."/>
            <person name="Kotsyurbenko O.R."/>
            <person name="Langer I."/>
            <person name="Nechitaylo T.Y."/>
            <person name="Lunsdorf H."/>
            <person name="Fernandez M."/>
            <person name="Juarez S."/>
            <person name="Ciordia S."/>
            <person name="Singer A."/>
            <person name="Kagan O."/>
            <person name="Egorova O."/>
            <person name="Petit P.A."/>
            <person name="Stogios P."/>
            <person name="Kim Y."/>
            <person name="Tchigvintsev A."/>
            <person name="Flick R."/>
            <person name="Denaro R."/>
            <person name="Genovese M."/>
            <person name="Albar J.P."/>
            <person name="Reva O.N."/>
            <person name="Martinez-Gomariz M."/>
            <person name="Tran H."/>
            <person name="Ferrer M."/>
            <person name="Savchenko A."/>
            <person name="Yakunin A.F."/>
            <person name="Yakimov M.M."/>
            <person name="Golyshina O.V."/>
            <person name="Reinhardt R."/>
            <person name="Golyshin P.N."/>
        </authorList>
    </citation>
    <scope>NUCLEOTIDE SEQUENCE [LARGE SCALE GENOMIC DNA]</scope>
</reference>
<dbReference type="EMBL" id="FO203512">
    <property type="protein sequence ID" value="CCK75633.1"/>
    <property type="molecule type" value="Genomic_DNA"/>
</dbReference>
<dbReference type="AlphaFoldDB" id="R4YQT6"/>
<dbReference type="PANTHER" id="PTHR38104:SF1">
    <property type="entry name" value="ANTI-SIGMA-E FACTOR RSEA"/>
    <property type="match status" value="1"/>
</dbReference>
<proteinExistence type="predicted"/>